<dbReference type="NCBIfam" id="TIGR01961">
    <property type="entry name" value="NuoC_fam"/>
    <property type="match status" value="1"/>
</dbReference>
<keyword evidence="6 9" id="KW-0520">NAD</keyword>
<name>A0A267H673_9PLAT</name>
<dbReference type="HAMAP" id="MF_01357">
    <property type="entry name" value="NDH1_NuoC"/>
    <property type="match status" value="1"/>
</dbReference>
<dbReference type="GO" id="GO:0016020">
    <property type="term" value="C:membrane"/>
    <property type="evidence" value="ECO:0007669"/>
    <property type="project" value="UniProtKB-ARBA"/>
</dbReference>
<keyword evidence="7" id="KW-0830">Ubiquinone</keyword>
<dbReference type="InterPro" id="IPR020396">
    <property type="entry name" value="NADH_UbQ_OxRdtase_CS"/>
</dbReference>
<evidence type="ECO:0000256" key="7">
    <source>
        <dbReference type="ARBA" id="ARBA00023075"/>
    </source>
</evidence>
<dbReference type="NCBIfam" id="NF004733">
    <property type="entry name" value="PRK06074.1-5"/>
    <property type="match status" value="1"/>
</dbReference>
<evidence type="ECO:0000256" key="4">
    <source>
        <dbReference type="ARBA" id="ARBA00022448"/>
    </source>
</evidence>
<evidence type="ECO:0000256" key="1">
    <source>
        <dbReference type="ARBA" id="ARBA00004173"/>
    </source>
</evidence>
<dbReference type="Pfam" id="PF00329">
    <property type="entry name" value="Complex1_30kDa"/>
    <property type="match status" value="1"/>
</dbReference>
<dbReference type="InterPro" id="IPR010218">
    <property type="entry name" value="NADH_DH_suC"/>
</dbReference>
<evidence type="ECO:0000256" key="5">
    <source>
        <dbReference type="ARBA" id="ARBA00022967"/>
    </source>
</evidence>
<dbReference type="Proteomes" id="UP000215902">
    <property type="component" value="Unassembled WGS sequence"/>
</dbReference>
<dbReference type="GO" id="GO:0008137">
    <property type="term" value="F:NADH dehydrogenase (ubiquinone) activity"/>
    <property type="evidence" value="ECO:0007669"/>
    <property type="project" value="UniProtKB-EC"/>
</dbReference>
<dbReference type="FunFam" id="3.30.460.80:FF:000002">
    <property type="entry name" value="NADH dehydrogenase iron-sulfur protein 3, mitochondrial"/>
    <property type="match status" value="1"/>
</dbReference>
<dbReference type="Gene3D" id="3.30.460.80">
    <property type="entry name" value="NADH:ubiquinone oxidoreductase, 30kDa subunit"/>
    <property type="match status" value="1"/>
</dbReference>
<proteinExistence type="inferred from homology"/>
<evidence type="ECO:0000256" key="8">
    <source>
        <dbReference type="ARBA" id="ARBA00049551"/>
    </source>
</evidence>
<feature type="domain" description="NADH:ubiquinone oxidoreductase 30kDa subunit" evidence="10">
    <location>
        <begin position="101"/>
        <end position="221"/>
    </location>
</feature>
<evidence type="ECO:0000256" key="2">
    <source>
        <dbReference type="ARBA" id="ARBA00007569"/>
    </source>
</evidence>
<dbReference type="InterPro" id="IPR001268">
    <property type="entry name" value="NADH_UbQ_OxRdtase_30kDa_su"/>
</dbReference>
<keyword evidence="5 9" id="KW-1278">Translocase</keyword>
<protein>
    <recommendedName>
        <fullName evidence="3">NADH dehydrogenase [ubiquinone] iron-sulfur protein 3, mitochondrial</fullName>
    </recommendedName>
</protein>
<dbReference type="OrthoDB" id="37721at2759"/>
<keyword evidence="4 9" id="KW-0813">Transport</keyword>
<evidence type="ECO:0000313" key="11">
    <source>
        <dbReference type="EMBL" id="PAA93773.1"/>
    </source>
</evidence>
<accession>A0A267H673</accession>
<dbReference type="STRING" id="282301.A0A267H673"/>
<evidence type="ECO:0000256" key="6">
    <source>
        <dbReference type="ARBA" id="ARBA00023027"/>
    </source>
</evidence>
<dbReference type="EMBL" id="NIVC01000020">
    <property type="protein sequence ID" value="PAA93773.1"/>
    <property type="molecule type" value="Genomic_DNA"/>
</dbReference>
<organism evidence="11 12">
    <name type="scientific">Macrostomum lignano</name>
    <dbReference type="NCBI Taxonomy" id="282301"/>
    <lineage>
        <taxon>Eukaryota</taxon>
        <taxon>Metazoa</taxon>
        <taxon>Spiralia</taxon>
        <taxon>Lophotrochozoa</taxon>
        <taxon>Platyhelminthes</taxon>
        <taxon>Rhabditophora</taxon>
        <taxon>Macrostomorpha</taxon>
        <taxon>Macrostomida</taxon>
        <taxon>Macrostomidae</taxon>
        <taxon>Macrostomum</taxon>
    </lineage>
</organism>
<dbReference type="PANTHER" id="PTHR10884:SF14">
    <property type="entry name" value="NADH DEHYDROGENASE [UBIQUINONE] IRON-SULFUR PROTEIN 3, MITOCHONDRIAL"/>
    <property type="match status" value="1"/>
</dbReference>
<evidence type="ECO:0000256" key="9">
    <source>
        <dbReference type="RuleBase" id="RU003456"/>
    </source>
</evidence>
<dbReference type="AlphaFoldDB" id="A0A267H673"/>
<comment type="caution">
    <text evidence="11">The sequence shown here is derived from an EMBL/GenBank/DDBJ whole genome shotgun (WGS) entry which is preliminary data.</text>
</comment>
<comment type="similarity">
    <text evidence="2 9">Belongs to the complex I 30 kDa subunit family.</text>
</comment>
<dbReference type="InterPro" id="IPR037232">
    <property type="entry name" value="NADH_quin_OxRdtase_su_C/D-like"/>
</dbReference>
<dbReference type="GO" id="GO:0016651">
    <property type="term" value="F:oxidoreductase activity, acting on NAD(P)H"/>
    <property type="evidence" value="ECO:0007669"/>
    <property type="project" value="InterPro"/>
</dbReference>
<gene>
    <name evidence="11" type="ORF">BOX15_Mlig012101g2</name>
</gene>
<keyword evidence="12" id="KW-1185">Reference proteome</keyword>
<sequence>MINLKHILKLRSLPGATSCTSAFLKETLTAPACSRINASMISGFPTPMRRELCTEKKMPTVRYSDPAIREPLKAFGKYAGECLPKYIQSADVTIFDELEILIHPEGVLPVLSFLKDHHAGQFVNLSDICCVDVPSRQFRFEVVYNLLSLRYNCRARVKTYTDELTPLESCCSVFQAANWYEREVWDMFGVYFTNHPDLRRILTDYGFQGHPFRKDFPLVGYNEYRYDDEQKRVVIEPVELAQDFRKFEYSTPWEVFPNYRDADKNMRKEGGGDEK</sequence>
<comment type="catalytic activity">
    <reaction evidence="8">
        <text>a ubiquinone + NADH + 5 H(+)(in) = a ubiquinol + NAD(+) + 4 H(+)(out)</text>
        <dbReference type="Rhea" id="RHEA:29091"/>
        <dbReference type="Rhea" id="RHEA-COMP:9565"/>
        <dbReference type="Rhea" id="RHEA-COMP:9566"/>
        <dbReference type="ChEBI" id="CHEBI:15378"/>
        <dbReference type="ChEBI" id="CHEBI:16389"/>
        <dbReference type="ChEBI" id="CHEBI:17976"/>
        <dbReference type="ChEBI" id="CHEBI:57540"/>
        <dbReference type="ChEBI" id="CHEBI:57945"/>
        <dbReference type="EC" id="7.1.1.2"/>
    </reaction>
</comment>
<comment type="subcellular location">
    <subcellularLocation>
        <location evidence="1">Mitochondrion</location>
    </subcellularLocation>
</comment>
<evidence type="ECO:0000259" key="10">
    <source>
        <dbReference type="Pfam" id="PF00329"/>
    </source>
</evidence>
<dbReference type="GO" id="GO:0005739">
    <property type="term" value="C:mitochondrion"/>
    <property type="evidence" value="ECO:0007669"/>
    <property type="project" value="UniProtKB-SubCell"/>
</dbReference>
<evidence type="ECO:0000256" key="3">
    <source>
        <dbReference type="ARBA" id="ARBA00020084"/>
    </source>
</evidence>
<dbReference type="SUPFAM" id="SSF143243">
    <property type="entry name" value="Nqo5-like"/>
    <property type="match status" value="1"/>
</dbReference>
<reference evidence="11 12" key="1">
    <citation type="submission" date="2017-06" db="EMBL/GenBank/DDBJ databases">
        <title>A platform for efficient transgenesis in Macrostomum lignano, a flatworm model organism for stem cell research.</title>
        <authorList>
            <person name="Berezikov E."/>
        </authorList>
    </citation>
    <scope>NUCLEOTIDE SEQUENCE [LARGE SCALE GENOMIC DNA]</scope>
    <source>
        <strain evidence="11">DV1</strain>
        <tissue evidence="11">Whole organism</tissue>
    </source>
</reference>
<evidence type="ECO:0000313" key="12">
    <source>
        <dbReference type="Proteomes" id="UP000215902"/>
    </source>
</evidence>
<dbReference type="PANTHER" id="PTHR10884">
    <property type="entry name" value="NADH DEHYDROGENASE UBIQUINONE IRON-SULFUR PROTEIN 3"/>
    <property type="match status" value="1"/>
</dbReference>
<dbReference type="PROSITE" id="PS00542">
    <property type="entry name" value="COMPLEX1_30K"/>
    <property type="match status" value="1"/>
</dbReference>